<reference evidence="2 3" key="1">
    <citation type="submission" date="2020-09" db="EMBL/GenBank/DDBJ databases">
        <title>Paenibacillus sp. strain PR3 16S rRNA gene Genome sequencing and assembly.</title>
        <authorList>
            <person name="Kim J."/>
        </authorList>
    </citation>
    <scope>NUCLEOTIDE SEQUENCE [LARGE SCALE GENOMIC DNA]</scope>
    <source>
        <strain evidence="2 3">PR3</strain>
    </source>
</reference>
<accession>A0ABR8MXY5</accession>
<comment type="caution">
    <text evidence="2">The sequence shown here is derived from an EMBL/GenBank/DDBJ whole genome shotgun (WGS) entry which is preliminary data.</text>
</comment>
<feature type="chain" id="PRO_5045479355" evidence="1">
    <location>
        <begin position="24"/>
        <end position="184"/>
    </location>
</feature>
<sequence>MKQTGRKLILAAVLLGGGALIGAQFTDKASGDGVTVTPGSIDDPVVTKSYVDQKLGSQSGGMTADEVQQLLDQNKQELTKQLTQQITEQLSANSNEVVVVSVPSGKTLIAKDGAEFVVRAGKAVAYSNDANGISDLTDGKDITSGKSVPNNHLILFPRGGRGVQPDPKQKNGLTVLVRGQYQLQ</sequence>
<feature type="signal peptide" evidence="1">
    <location>
        <begin position="1"/>
        <end position="23"/>
    </location>
</feature>
<dbReference type="Proteomes" id="UP000609346">
    <property type="component" value="Unassembled WGS sequence"/>
</dbReference>
<gene>
    <name evidence="2" type="ORF">H8B09_18720</name>
</gene>
<organism evidence="2 3">
    <name type="scientific">Paenibacillus terricola</name>
    <dbReference type="NCBI Taxonomy" id="2763503"/>
    <lineage>
        <taxon>Bacteria</taxon>
        <taxon>Bacillati</taxon>
        <taxon>Bacillota</taxon>
        <taxon>Bacilli</taxon>
        <taxon>Bacillales</taxon>
        <taxon>Paenibacillaceae</taxon>
        <taxon>Paenibacillus</taxon>
    </lineage>
</organism>
<evidence type="ECO:0000256" key="1">
    <source>
        <dbReference type="SAM" id="SignalP"/>
    </source>
</evidence>
<evidence type="ECO:0000313" key="3">
    <source>
        <dbReference type="Proteomes" id="UP000609346"/>
    </source>
</evidence>
<protein>
    <submittedName>
        <fullName evidence="2">Uncharacterized protein</fullName>
    </submittedName>
</protein>
<evidence type="ECO:0000313" key="2">
    <source>
        <dbReference type="EMBL" id="MBD3920807.1"/>
    </source>
</evidence>
<name>A0ABR8MXY5_9BACL</name>
<dbReference type="EMBL" id="JACXZA010000004">
    <property type="protein sequence ID" value="MBD3920807.1"/>
    <property type="molecule type" value="Genomic_DNA"/>
</dbReference>
<keyword evidence="3" id="KW-1185">Reference proteome</keyword>
<proteinExistence type="predicted"/>
<keyword evidence="1" id="KW-0732">Signal</keyword>
<dbReference type="RefSeq" id="WP_191205072.1">
    <property type="nucleotide sequence ID" value="NZ_JACXZA010000004.1"/>
</dbReference>